<evidence type="ECO:0000313" key="3">
    <source>
        <dbReference type="EMBL" id="CAH2088898.1"/>
    </source>
</evidence>
<evidence type="ECO:0000256" key="1">
    <source>
        <dbReference type="SAM" id="MobiDB-lite"/>
    </source>
</evidence>
<dbReference type="PANTHER" id="PTHR46599:SF3">
    <property type="entry name" value="PIGGYBAC TRANSPOSABLE ELEMENT-DERIVED PROTEIN 4"/>
    <property type="match status" value="1"/>
</dbReference>
<gene>
    <name evidence="3" type="ORF">EEDITHA_LOCUS5012</name>
</gene>
<sequence length="229" mass="26320">MAAKRILRPNEIEDCLNEEIENEDCSETEDFLETSDHQSDSEQEADNDIVQSEPETASEQLQHRQSIRRPAPSLRRPDLDCVPLSILRKGYYIGKDKSTVWSNEEPTRNVRTRSHNIIREHPGPCLEALNSTTPLEAFCLFFTDEIMGKIVGFTNIYISEKVKDHFERERDCKPTNITEVKASLELLFYIGKLRIAHLNTKDLWATDGSGCDICISAMSRKRFHFLSTK</sequence>
<dbReference type="Proteomes" id="UP001153954">
    <property type="component" value="Unassembled WGS sequence"/>
</dbReference>
<dbReference type="PANTHER" id="PTHR46599">
    <property type="entry name" value="PIGGYBAC TRANSPOSABLE ELEMENT-DERIVED PROTEIN 4"/>
    <property type="match status" value="1"/>
</dbReference>
<evidence type="ECO:0000259" key="2">
    <source>
        <dbReference type="Pfam" id="PF13843"/>
    </source>
</evidence>
<feature type="compositionally biased region" description="Polar residues" evidence="1">
    <location>
        <begin position="49"/>
        <end position="64"/>
    </location>
</feature>
<evidence type="ECO:0000313" key="4">
    <source>
        <dbReference type="Proteomes" id="UP001153954"/>
    </source>
</evidence>
<feature type="compositionally biased region" description="Acidic residues" evidence="1">
    <location>
        <begin position="18"/>
        <end position="33"/>
    </location>
</feature>
<keyword evidence="4" id="KW-1185">Reference proteome</keyword>
<dbReference type="EMBL" id="CAKOGL010000007">
    <property type="protein sequence ID" value="CAH2088898.1"/>
    <property type="molecule type" value="Genomic_DNA"/>
</dbReference>
<name>A0AAU9TQB2_EUPED</name>
<feature type="region of interest" description="Disordered" evidence="1">
    <location>
        <begin position="18"/>
        <end position="74"/>
    </location>
</feature>
<reference evidence="3" key="1">
    <citation type="submission" date="2022-03" db="EMBL/GenBank/DDBJ databases">
        <authorList>
            <person name="Tunstrom K."/>
        </authorList>
    </citation>
    <scope>NUCLEOTIDE SEQUENCE</scope>
</reference>
<accession>A0AAU9TQB2</accession>
<dbReference type="Pfam" id="PF13843">
    <property type="entry name" value="DDE_Tnp_1_7"/>
    <property type="match status" value="1"/>
</dbReference>
<protein>
    <recommendedName>
        <fullName evidence="2">PiggyBac transposable element-derived protein domain-containing protein</fullName>
    </recommendedName>
</protein>
<dbReference type="InterPro" id="IPR029526">
    <property type="entry name" value="PGBD"/>
</dbReference>
<comment type="caution">
    <text evidence="3">The sequence shown here is derived from an EMBL/GenBank/DDBJ whole genome shotgun (WGS) entry which is preliminary data.</text>
</comment>
<dbReference type="AlphaFoldDB" id="A0AAU9TQB2"/>
<feature type="domain" description="PiggyBac transposable element-derived protein" evidence="2">
    <location>
        <begin position="133"/>
        <end position="227"/>
    </location>
</feature>
<proteinExistence type="predicted"/>
<organism evidence="3 4">
    <name type="scientific">Euphydryas editha</name>
    <name type="common">Edith's checkerspot</name>
    <dbReference type="NCBI Taxonomy" id="104508"/>
    <lineage>
        <taxon>Eukaryota</taxon>
        <taxon>Metazoa</taxon>
        <taxon>Ecdysozoa</taxon>
        <taxon>Arthropoda</taxon>
        <taxon>Hexapoda</taxon>
        <taxon>Insecta</taxon>
        <taxon>Pterygota</taxon>
        <taxon>Neoptera</taxon>
        <taxon>Endopterygota</taxon>
        <taxon>Lepidoptera</taxon>
        <taxon>Glossata</taxon>
        <taxon>Ditrysia</taxon>
        <taxon>Papilionoidea</taxon>
        <taxon>Nymphalidae</taxon>
        <taxon>Nymphalinae</taxon>
        <taxon>Euphydryas</taxon>
    </lineage>
</organism>